<proteinExistence type="predicted"/>
<name>A0A0F9UUD0_9ZZZZ</name>
<evidence type="ECO:0000313" key="1">
    <source>
        <dbReference type="EMBL" id="KKN96690.1"/>
    </source>
</evidence>
<dbReference type="EMBL" id="LAZR01000062">
    <property type="protein sequence ID" value="KKN96690.1"/>
    <property type="molecule type" value="Genomic_DNA"/>
</dbReference>
<gene>
    <name evidence="1" type="ORF">LCGC14_0163340</name>
</gene>
<reference evidence="1" key="1">
    <citation type="journal article" date="2015" name="Nature">
        <title>Complex archaea that bridge the gap between prokaryotes and eukaryotes.</title>
        <authorList>
            <person name="Spang A."/>
            <person name="Saw J.H."/>
            <person name="Jorgensen S.L."/>
            <person name="Zaremba-Niedzwiedzka K."/>
            <person name="Martijn J."/>
            <person name="Lind A.E."/>
            <person name="van Eijk R."/>
            <person name="Schleper C."/>
            <person name="Guy L."/>
            <person name="Ettema T.J."/>
        </authorList>
    </citation>
    <scope>NUCLEOTIDE SEQUENCE</scope>
</reference>
<comment type="caution">
    <text evidence="1">The sequence shown here is derived from an EMBL/GenBank/DDBJ whole genome shotgun (WGS) entry which is preliminary data.</text>
</comment>
<sequence length="99" mass="11310">MGMSIEWTRVKVEDLDILARPVKSLDQMLEKRIYRPSDAEWPLLSIGTYPRPCLTRGEPNGFVLGVSMLEDADGWWEDTSIPRSLLSEAIEMLMNLEKA</sequence>
<organism evidence="1">
    <name type="scientific">marine sediment metagenome</name>
    <dbReference type="NCBI Taxonomy" id="412755"/>
    <lineage>
        <taxon>unclassified sequences</taxon>
        <taxon>metagenomes</taxon>
        <taxon>ecological metagenomes</taxon>
    </lineage>
</organism>
<accession>A0A0F9UUD0</accession>
<protein>
    <submittedName>
        <fullName evidence="1">Uncharacterized protein</fullName>
    </submittedName>
</protein>
<dbReference type="AlphaFoldDB" id="A0A0F9UUD0"/>